<dbReference type="FunFam" id="1.20.81.30:FF:000001">
    <property type="entry name" value="Type II secretion system protein F"/>
    <property type="match status" value="2"/>
</dbReference>
<accession>A0A061KQQ1</accession>
<dbReference type="NCBIfam" id="TIGR02120">
    <property type="entry name" value="GspF"/>
    <property type="match status" value="1"/>
</dbReference>
<evidence type="ECO:0000256" key="2">
    <source>
        <dbReference type="ARBA" id="ARBA00004429"/>
    </source>
</evidence>
<dbReference type="EMBL" id="DABBJX010000035">
    <property type="protein sequence ID" value="HAH4526562.1"/>
    <property type="molecule type" value="Genomic_DNA"/>
</dbReference>
<dbReference type="Proteomes" id="UP000288730">
    <property type="component" value="Unassembled WGS sequence"/>
</dbReference>
<evidence type="ECO:0000256" key="15">
    <source>
        <dbReference type="SAM" id="Phobius"/>
    </source>
</evidence>
<reference evidence="18" key="6">
    <citation type="submission" date="2024-02" db="EMBL/GenBank/DDBJ databases">
        <authorList>
            <consortium name="Clinical and Environmental Microbiology Branch: Whole genome sequencing antimicrobial resistance pathogens in the healthcare setting"/>
        </authorList>
    </citation>
    <scope>NUCLEOTIDE SEQUENCE</scope>
    <source>
        <strain evidence="18">1924188</strain>
    </source>
</reference>
<evidence type="ECO:0000313" key="18">
    <source>
        <dbReference type="EMBL" id="EMJ5256609.1"/>
    </source>
</evidence>
<evidence type="ECO:0000313" key="23">
    <source>
        <dbReference type="Proteomes" id="UP000288730"/>
    </source>
</evidence>
<keyword evidence="11 15" id="KW-1133">Transmembrane helix</keyword>
<dbReference type="GO" id="GO:0046872">
    <property type="term" value="F:metal ion binding"/>
    <property type="evidence" value="ECO:0007669"/>
    <property type="project" value="UniProtKB-KW"/>
</dbReference>
<dbReference type="InterPro" id="IPR011850">
    <property type="entry name" value="T2SS_GspF"/>
</dbReference>
<evidence type="ECO:0000256" key="12">
    <source>
        <dbReference type="ARBA" id="ARBA00023136"/>
    </source>
</evidence>
<dbReference type="InterPro" id="IPR042094">
    <property type="entry name" value="T2SS_GspF_sf"/>
</dbReference>
<evidence type="ECO:0000256" key="8">
    <source>
        <dbReference type="ARBA" id="ARBA00022723"/>
    </source>
</evidence>
<keyword evidence="4 14" id="KW-0813">Transport</keyword>
<dbReference type="PROSITE" id="PS00874">
    <property type="entry name" value="T2SP_F"/>
    <property type="match status" value="1"/>
</dbReference>
<evidence type="ECO:0000256" key="4">
    <source>
        <dbReference type="ARBA" id="ARBA00022448"/>
    </source>
</evidence>
<evidence type="ECO:0000256" key="9">
    <source>
        <dbReference type="ARBA" id="ARBA00022837"/>
    </source>
</evidence>
<evidence type="ECO:0000313" key="19">
    <source>
        <dbReference type="EMBL" id="HAH4526562.1"/>
    </source>
</evidence>
<dbReference type="InterPro" id="IPR018076">
    <property type="entry name" value="T2SS_GspF_dom"/>
</dbReference>
<dbReference type="GO" id="GO:0015628">
    <property type="term" value="P:protein secretion by the type II secretion system"/>
    <property type="evidence" value="ECO:0007669"/>
    <property type="project" value="InterPro"/>
</dbReference>
<dbReference type="GO" id="GO:0005886">
    <property type="term" value="C:plasma membrane"/>
    <property type="evidence" value="ECO:0007669"/>
    <property type="project" value="UniProtKB-SubCell"/>
</dbReference>
<evidence type="ECO:0000313" key="20">
    <source>
        <dbReference type="EMBL" id="HAH7771652.1"/>
    </source>
</evidence>
<gene>
    <name evidence="21" type="primary">gspF</name>
    <name evidence="17" type="ORF">C2R31_004642</name>
    <name evidence="21" type="ORF">EPS76_14385</name>
    <name evidence="19" type="ORF">GRC73_21620</name>
    <name evidence="20" type="ORF">HIE29_005212</name>
    <name evidence="22" type="ORF">OGM49_22460</name>
    <name evidence="18" type="ORF">R8O40_004946</name>
</gene>
<feature type="transmembrane region" description="Helical" evidence="15">
    <location>
        <begin position="217"/>
        <end position="236"/>
    </location>
</feature>
<dbReference type="Proteomes" id="UP001285616">
    <property type="component" value="Unassembled WGS sequence"/>
</dbReference>
<evidence type="ECO:0000313" key="17">
    <source>
        <dbReference type="EMBL" id="EFA8786708.1"/>
    </source>
</evidence>
<evidence type="ECO:0000313" key="22">
    <source>
        <dbReference type="EMBL" id="WLM95368.1"/>
    </source>
</evidence>
<dbReference type="PANTHER" id="PTHR30012:SF0">
    <property type="entry name" value="TYPE II SECRETION SYSTEM PROTEIN F-RELATED"/>
    <property type="match status" value="1"/>
</dbReference>
<evidence type="ECO:0000259" key="16">
    <source>
        <dbReference type="Pfam" id="PF00482"/>
    </source>
</evidence>
<evidence type="ECO:0000256" key="10">
    <source>
        <dbReference type="ARBA" id="ARBA00022927"/>
    </source>
</evidence>
<dbReference type="EMBL" id="SCJN01000105">
    <property type="protein sequence ID" value="RXD15775.1"/>
    <property type="molecule type" value="Genomic_DNA"/>
</dbReference>
<keyword evidence="10" id="KW-0653">Protein transport</keyword>
<keyword evidence="6" id="KW-0997">Cell inner membrane</keyword>
<dbReference type="Proteomes" id="UP001180189">
    <property type="component" value="Chromosome"/>
</dbReference>
<comment type="similarity">
    <text evidence="3 14">Belongs to the GSP F family.</text>
</comment>
<dbReference type="InterPro" id="IPR003004">
    <property type="entry name" value="GspF/PilC"/>
</dbReference>
<dbReference type="Proteomes" id="UP000567387">
    <property type="component" value="Unassembled WGS sequence"/>
</dbReference>
<proteinExistence type="inferred from homology"/>
<evidence type="ECO:0000313" key="24">
    <source>
        <dbReference type="Proteomes" id="UP000567387"/>
    </source>
</evidence>
<dbReference type="EMBL" id="DABCJL010000021">
    <property type="protein sequence ID" value="HAH7771652.1"/>
    <property type="molecule type" value="Genomic_DNA"/>
</dbReference>
<protein>
    <recommendedName>
        <fullName evidence="13">General secretion pathway protein F</fullName>
    </recommendedName>
</protein>
<dbReference type="PANTHER" id="PTHR30012">
    <property type="entry name" value="GENERAL SECRETION PATHWAY PROTEIN"/>
    <property type="match status" value="1"/>
</dbReference>
<comment type="subcellular location">
    <subcellularLocation>
        <location evidence="2 14">Cell inner membrane</location>
        <topology evidence="2 14">Multi-pass membrane protein</topology>
    </subcellularLocation>
</comment>
<dbReference type="GO" id="GO:0015627">
    <property type="term" value="C:type II protein secretion system complex"/>
    <property type="evidence" value="ECO:0007669"/>
    <property type="project" value="InterPro"/>
</dbReference>
<keyword evidence="9" id="KW-0106">Calcium</keyword>
<feature type="transmembrane region" description="Helical" evidence="15">
    <location>
        <begin position="164"/>
        <end position="186"/>
    </location>
</feature>
<dbReference type="Proteomes" id="UP000843571">
    <property type="component" value="Unassembled WGS sequence"/>
</dbReference>
<dbReference type="RefSeq" id="WP_001109564.1">
    <property type="nucleotide sequence ID" value="NZ_AP018784.2"/>
</dbReference>
<evidence type="ECO:0000313" key="21">
    <source>
        <dbReference type="EMBL" id="RXD15775.1"/>
    </source>
</evidence>
<reference evidence="21 23" key="3">
    <citation type="submission" date="2019-01" db="EMBL/GenBank/DDBJ databases">
        <title>Genomic analysis of febrile catheter-associated UTI E. coli isolates.</title>
        <authorList>
            <person name="Potter R."/>
            <person name="Zou Z."/>
            <person name="Henderson J."/>
            <person name="Dantas G."/>
        </authorList>
    </citation>
    <scope>NUCLEOTIDE SEQUENCE [LARGE SCALE GENOMIC DNA]</scope>
    <source>
        <strain evidence="21 23">29_CAASB</strain>
    </source>
</reference>
<dbReference type="PRINTS" id="PR00812">
    <property type="entry name" value="BCTERIALGSPF"/>
</dbReference>
<dbReference type="EMBL" id="ABONVU020000026">
    <property type="protein sequence ID" value="EMJ5256609.1"/>
    <property type="molecule type" value="Genomic_DNA"/>
</dbReference>
<evidence type="ECO:0000256" key="14">
    <source>
        <dbReference type="RuleBase" id="RU003923"/>
    </source>
</evidence>
<evidence type="ECO:0000256" key="13">
    <source>
        <dbReference type="ARBA" id="ARBA00030750"/>
    </source>
</evidence>
<reference evidence="19" key="1">
    <citation type="journal article" date="2018" name="Genome Biol.">
        <title>SKESA: strategic k-mer extension for scrupulous assemblies.</title>
        <authorList>
            <person name="Souvorov A."/>
            <person name="Agarwala R."/>
            <person name="Lipman D.J."/>
        </authorList>
    </citation>
    <scope>NUCLEOTIDE SEQUENCE [LARGE SCALE GENOMIC DNA]</scope>
    <source>
        <strain evidence="20">C0382</strain>
        <strain evidence="19">EC00763</strain>
    </source>
</reference>
<organism evidence="21 23">
    <name type="scientific">Escherichia coli</name>
    <dbReference type="NCBI Taxonomy" id="562"/>
    <lineage>
        <taxon>Bacteria</taxon>
        <taxon>Pseudomonadati</taxon>
        <taxon>Pseudomonadota</taxon>
        <taxon>Gammaproteobacteria</taxon>
        <taxon>Enterobacterales</taxon>
        <taxon>Enterobacteriaceae</taxon>
        <taxon>Escherichia</taxon>
    </lineage>
</organism>
<dbReference type="Pfam" id="PF00482">
    <property type="entry name" value="T2SSF"/>
    <property type="match status" value="2"/>
</dbReference>
<evidence type="ECO:0000256" key="6">
    <source>
        <dbReference type="ARBA" id="ARBA00022519"/>
    </source>
</evidence>
<reference evidence="17 24" key="2">
    <citation type="submission" date="2018-08" db="EMBL/GenBank/DDBJ databases">
        <authorList>
            <consortium name="PulseNet: The National Subtyping Network for Foodborne Disease Surveillance"/>
            <person name="Tarr C.L."/>
            <person name="Trees E."/>
            <person name="Katz L.S."/>
            <person name="Carleton-Romer H.A."/>
            <person name="Stroika S."/>
            <person name="Kucerova Z."/>
            <person name="Roache K.F."/>
            <person name="Sabol A.L."/>
            <person name="Besser J."/>
            <person name="Gerner-Smidt P."/>
        </authorList>
    </citation>
    <scope>NUCLEOTIDE SEQUENCE [LARGE SCALE GENOMIC DNA]</scope>
    <source>
        <strain evidence="17 24">PNUSAE011918</strain>
    </source>
</reference>
<dbReference type="EMBL" id="AASCBU010000033">
    <property type="protein sequence ID" value="EFA8786708.1"/>
    <property type="molecule type" value="Genomic_DNA"/>
</dbReference>
<sequence length="398" mass="44395">MNYRYRAMTQDGQKLQGIIDANDERQARLRLREEGLFLLDIRPQKSSGVKTRRPRISHSELTLFTRQLATLSAAALPLEESLAVIGQQSSNKRLADVLNQVRSAILEGHPLSDALQHFPTLFDSLYRTLVKAGEKSGLLAPVLEKLADYNENRQKIRSKLIQSLIYPCMLTTVAIVVVIILLTAVVPKITEQFVHMKQQLPLSTRILLGLSDTLQRTGPTLLATVFIVAVGFWLWLKRGNNRHRFHAMLLRVALIGPLICAINSARYLRTLSILQSSGVPLLDGMNLSTESLNNLEIRQRLANAAENVRQGNSIHLSLEQTAIFPPMMLYMVASGEKSGQLGTLMVRAADNQETLQQNRIALTLSIFEPALIITMALIVLFIVVSVLQPLLQLNSMIN</sequence>
<evidence type="ECO:0000256" key="11">
    <source>
        <dbReference type="ARBA" id="ARBA00022989"/>
    </source>
</evidence>
<comment type="function">
    <text evidence="1">Component of the type II secretion system inner membrane complex required for the energy-dependent secretion of extracellular factors such as proteases and toxins from the periplasm.</text>
</comment>
<reference evidence="20" key="4">
    <citation type="submission" date="2020-01" db="EMBL/GenBank/DDBJ databases">
        <authorList>
            <consortium name="NCBI Pathogen Detection Project"/>
        </authorList>
    </citation>
    <scope>NUCLEOTIDE SEQUENCE</scope>
    <source>
        <strain evidence="20">C0382</strain>
        <strain evidence="19">EC00763</strain>
    </source>
</reference>
<evidence type="ECO:0000256" key="5">
    <source>
        <dbReference type="ARBA" id="ARBA00022475"/>
    </source>
</evidence>
<dbReference type="AlphaFoldDB" id="A0A061KQQ1"/>
<keyword evidence="7 14" id="KW-0812">Transmembrane</keyword>
<keyword evidence="8" id="KW-0479">Metal-binding</keyword>
<reference evidence="22" key="5">
    <citation type="journal article" date="2023" name="Microorganisms">
        <title>Comparative Genomic Analysis of ST131 Subclade C2 of ESBL-Producing E. coli Isolates from Patients with Recurrent and Sporadic Urinary Tract Infections.</title>
        <authorList>
            <person name="Jaen-Luchoro D."/>
            <person name="Kahnamouei A."/>
            <person name="Yazdanshenas S."/>
            <person name="Lindblom A."/>
            <person name="Samuelsson E."/>
            <person name="Ahren C."/>
            <person name="Karami N."/>
        </authorList>
    </citation>
    <scope>NUCLEOTIDE SEQUENCE</scope>
    <source>
        <strain evidence="22">S7</strain>
    </source>
</reference>
<evidence type="ECO:0000256" key="3">
    <source>
        <dbReference type="ARBA" id="ARBA00005745"/>
    </source>
</evidence>
<evidence type="ECO:0000256" key="7">
    <source>
        <dbReference type="ARBA" id="ARBA00022692"/>
    </source>
</evidence>
<dbReference type="InterPro" id="IPR001992">
    <property type="entry name" value="T2SS_GspF/T4SS_PilC_CS"/>
</dbReference>
<name>A0A061KQQ1_ECOLX</name>
<keyword evidence="5" id="KW-1003">Cell membrane</keyword>
<feature type="transmembrane region" description="Helical" evidence="15">
    <location>
        <begin position="370"/>
        <end position="391"/>
    </location>
</feature>
<dbReference type="EMBL" id="CP107128">
    <property type="protein sequence ID" value="WLM95368.1"/>
    <property type="molecule type" value="Genomic_DNA"/>
</dbReference>
<feature type="domain" description="Type II secretion system protein GspF" evidence="16">
    <location>
        <begin position="267"/>
        <end position="388"/>
    </location>
</feature>
<feature type="domain" description="Type II secretion system protein GspF" evidence="16">
    <location>
        <begin position="64"/>
        <end position="187"/>
    </location>
</feature>
<evidence type="ECO:0000256" key="1">
    <source>
        <dbReference type="ARBA" id="ARBA00002684"/>
    </source>
</evidence>
<dbReference type="Gene3D" id="1.20.81.30">
    <property type="entry name" value="Type II secretion system (T2SS), domain F"/>
    <property type="match status" value="2"/>
</dbReference>
<keyword evidence="12 15" id="KW-0472">Membrane</keyword>